<dbReference type="PANTHER" id="PTHR48051:SF46">
    <property type="entry name" value="LEUCINE RICH REPEAT-CONTAINING DOMAIN PROTEIN"/>
    <property type="match status" value="1"/>
</dbReference>
<dbReference type="GO" id="GO:0005737">
    <property type="term" value="C:cytoplasm"/>
    <property type="evidence" value="ECO:0007669"/>
    <property type="project" value="TreeGrafter"/>
</dbReference>
<gene>
    <name evidence="4" type="ORF">HGUI_01114</name>
</gene>
<sequence>MTENLNSSENNSEKIADIKALMQKECEWYSTIDLNSSLISIDSNSDRDNIFNHLLDVHKKDQEKGKALEKLYLSNNKLSSLPPLISSLENLKVLDLKNNNFKEIPFHILPSSITILEISDNKLDKAITIPPSKVNELINLKYLNICNNKFTSINQLIGLTKLPSLKIVDVNNIPDMDLLPVISKDFLINLRSYVNNTSVSSTNMISNNTHSKYNEYFKRLSVLPEDVDEDQSFDINTTAASKNQIISTTAANINTTVNKTKTSLFKNPTANLHTSALSQEIGRSRTPTHSDLSLNSAQAMFGTVVRSRTSSVSDISGSNSANIKKNIQAMGNINMNNEGHTLNIKKNTKNRTRKSSLTNVAGTHGYGNTSANNQPMRVSSFSSEHKSNLMDDQRKISKDNGKFELGNLSKEAIDQVRKKSQIIKYDKLLICCRRLLFTFTESQQTLRRVAQFGKDKTIAMNVIQLLYSTSHAIDNLVEVLEKCEEEESSLSGDINVNSKKILIKTCQDIFPFFKQIFKLLKTNFNSFFQNVELCFLRMFYMNLLNSYTELYNAYMIIKHKSSATTPLLSDKSRKASLVKSESLDNKSNGGTSPNVLDTTVIINEIPNNSNVASNQSTESSSVTSSTKSVSGLNQTQIPTITPILISPPAIPNFKRTISNNFISSTESSMLHANSNQGNVQSINANNTPPPTVATSNEAHKRQNSEDHKLIQSLKHLHQMISEGVVNEIEVMIQGKNVFDMLMQSCKNCKKIDVLLINEIQGQEKDSKCWELMSKQIKAVLIFLSSVKQRLPDLTDIISNEKNKNLLSENLSSLAKLTKEITILLDKSSFKPTSSNN</sequence>
<keyword evidence="5" id="KW-1185">Reference proteome</keyword>
<feature type="region of interest" description="Disordered" evidence="3">
    <location>
        <begin position="347"/>
        <end position="392"/>
    </location>
</feature>
<dbReference type="InterPro" id="IPR032675">
    <property type="entry name" value="LRR_dom_sf"/>
</dbReference>
<dbReference type="Pfam" id="PF10428">
    <property type="entry name" value="SOG2"/>
    <property type="match status" value="1"/>
</dbReference>
<dbReference type="SMART" id="SM00369">
    <property type="entry name" value="LRR_TYP"/>
    <property type="match status" value="3"/>
</dbReference>
<dbReference type="InterPro" id="IPR025875">
    <property type="entry name" value="Leu-rich_rpt_4"/>
</dbReference>
<organism evidence="4 5">
    <name type="scientific">Hanseniaspora guilliermondii</name>
    <dbReference type="NCBI Taxonomy" id="56406"/>
    <lineage>
        <taxon>Eukaryota</taxon>
        <taxon>Fungi</taxon>
        <taxon>Dikarya</taxon>
        <taxon>Ascomycota</taxon>
        <taxon>Saccharomycotina</taxon>
        <taxon>Saccharomycetes</taxon>
        <taxon>Saccharomycodales</taxon>
        <taxon>Saccharomycodaceae</taxon>
        <taxon>Hanseniaspora</taxon>
    </lineage>
</organism>
<dbReference type="Pfam" id="PF12799">
    <property type="entry name" value="LRR_4"/>
    <property type="match status" value="1"/>
</dbReference>
<dbReference type="SUPFAM" id="SSF52058">
    <property type="entry name" value="L domain-like"/>
    <property type="match status" value="1"/>
</dbReference>
<dbReference type="OrthoDB" id="1394818at2759"/>
<feature type="compositionally biased region" description="Polar residues" evidence="3">
    <location>
        <begin position="357"/>
        <end position="382"/>
    </location>
</feature>
<keyword evidence="1" id="KW-0433">Leucine-rich repeat</keyword>
<name>A0A1L0AXF9_9ASCO</name>
<dbReference type="PANTHER" id="PTHR48051">
    <property type="match status" value="1"/>
</dbReference>
<evidence type="ECO:0008006" key="6">
    <source>
        <dbReference type="Google" id="ProtNLM"/>
    </source>
</evidence>
<evidence type="ECO:0000256" key="2">
    <source>
        <dbReference type="ARBA" id="ARBA00022737"/>
    </source>
</evidence>
<feature type="region of interest" description="Disordered" evidence="3">
    <location>
        <begin position="607"/>
        <end position="632"/>
    </location>
</feature>
<reference evidence="5" key="1">
    <citation type="submission" date="2016-11" db="EMBL/GenBank/DDBJ databases">
        <authorList>
            <person name="Guldener U."/>
        </authorList>
    </citation>
    <scope>NUCLEOTIDE SEQUENCE [LARGE SCALE GENOMIC DNA]</scope>
</reference>
<dbReference type="InterPro" id="IPR001611">
    <property type="entry name" value="Leu-rich_rpt"/>
</dbReference>
<protein>
    <recommendedName>
        <fullName evidence="6">Leucine-rich repeat-containing protein SOG2</fullName>
    </recommendedName>
</protein>
<dbReference type="Gene3D" id="3.80.10.10">
    <property type="entry name" value="Ribonuclease Inhibitor"/>
    <property type="match status" value="1"/>
</dbReference>
<feature type="compositionally biased region" description="Low complexity" evidence="3">
    <location>
        <begin position="609"/>
        <end position="632"/>
    </location>
</feature>
<dbReference type="VEuPathDB" id="FungiDB:HGUI_01114"/>
<feature type="region of interest" description="Disordered" evidence="3">
    <location>
        <begin position="677"/>
        <end position="704"/>
    </location>
</feature>
<feature type="compositionally biased region" description="Basic and acidic residues" evidence="3">
    <location>
        <begin position="383"/>
        <end position="392"/>
    </location>
</feature>
<accession>A0A1L0AXF9</accession>
<dbReference type="EMBL" id="FQNF01000014">
    <property type="protein sequence ID" value="SGZ38914.1"/>
    <property type="molecule type" value="Genomic_DNA"/>
</dbReference>
<dbReference type="InterPro" id="IPR019487">
    <property type="entry name" value="RAM_signalling_pathway_SOG2"/>
</dbReference>
<evidence type="ECO:0000313" key="4">
    <source>
        <dbReference type="EMBL" id="SGZ38914.1"/>
    </source>
</evidence>
<dbReference type="InterPro" id="IPR050216">
    <property type="entry name" value="LRR_domain-containing"/>
</dbReference>
<dbReference type="AlphaFoldDB" id="A0A1L0AXF9"/>
<keyword evidence="2" id="KW-0677">Repeat</keyword>
<proteinExistence type="predicted"/>
<evidence type="ECO:0000256" key="1">
    <source>
        <dbReference type="ARBA" id="ARBA00022614"/>
    </source>
</evidence>
<dbReference type="PROSITE" id="PS51450">
    <property type="entry name" value="LRR"/>
    <property type="match status" value="3"/>
</dbReference>
<evidence type="ECO:0000256" key="3">
    <source>
        <dbReference type="SAM" id="MobiDB-lite"/>
    </source>
</evidence>
<feature type="compositionally biased region" description="Polar residues" evidence="3">
    <location>
        <begin position="677"/>
        <end position="696"/>
    </location>
</feature>
<dbReference type="InterPro" id="IPR003591">
    <property type="entry name" value="Leu-rich_rpt_typical-subtyp"/>
</dbReference>
<evidence type="ECO:0000313" key="5">
    <source>
        <dbReference type="Proteomes" id="UP000183365"/>
    </source>
</evidence>
<dbReference type="Proteomes" id="UP000183365">
    <property type="component" value="Unassembled WGS sequence"/>
</dbReference>